<comment type="cofactor">
    <cofactor evidence="1">
        <name>pyridoxal 5'-phosphate</name>
        <dbReference type="ChEBI" id="CHEBI:597326"/>
    </cofactor>
</comment>
<dbReference type="FunFam" id="3.40.640.10:FF:000029">
    <property type="entry name" value="4-aminobutyrate aminotransferase, mitochondrial"/>
    <property type="match status" value="1"/>
</dbReference>
<evidence type="ECO:0000256" key="11">
    <source>
        <dbReference type="ARBA" id="ARBA00031787"/>
    </source>
</evidence>
<protein>
    <recommendedName>
        <fullName evidence="10">(S)-3-amino-2-methylpropionate transaminase</fullName>
        <ecNumber evidence="4">2.6.1.19</ecNumber>
        <ecNumber evidence="3">2.6.1.22</ecNumber>
    </recommendedName>
    <alternativeName>
        <fullName evidence="11">GABA aminotransferase</fullName>
    </alternativeName>
    <alternativeName>
        <fullName evidence="9">Gamma-amino-N-butyrate transaminase</fullName>
    </alternativeName>
    <alternativeName>
        <fullName evidence="8">L-AIBAT</fullName>
    </alternativeName>
</protein>
<dbReference type="EC" id="2.6.1.19" evidence="4"/>
<dbReference type="Pfam" id="PF00202">
    <property type="entry name" value="Aminotran_3"/>
    <property type="match status" value="1"/>
</dbReference>
<dbReference type="PANTHER" id="PTHR43206">
    <property type="entry name" value="AMINOTRANSFERASE"/>
    <property type="match status" value="1"/>
</dbReference>
<dbReference type="SUPFAM" id="SSF53383">
    <property type="entry name" value="PLP-dependent transferases"/>
    <property type="match status" value="1"/>
</dbReference>
<evidence type="ECO:0000256" key="3">
    <source>
        <dbReference type="ARBA" id="ARBA00012876"/>
    </source>
</evidence>
<dbReference type="GO" id="GO:0030170">
    <property type="term" value="F:pyridoxal phosphate binding"/>
    <property type="evidence" value="ECO:0007669"/>
    <property type="project" value="InterPro"/>
</dbReference>
<keyword evidence="7 12" id="KW-0663">Pyridoxal phosphate</keyword>
<evidence type="ECO:0000313" key="13">
    <source>
        <dbReference type="EMBL" id="CAF0726480.1"/>
    </source>
</evidence>
<proteinExistence type="inferred from homology"/>
<evidence type="ECO:0000256" key="12">
    <source>
        <dbReference type="RuleBase" id="RU003560"/>
    </source>
</evidence>
<dbReference type="EC" id="2.6.1.22" evidence="3"/>
<evidence type="ECO:0000256" key="6">
    <source>
        <dbReference type="ARBA" id="ARBA00022679"/>
    </source>
</evidence>
<keyword evidence="5" id="KW-0032">Aminotransferase</keyword>
<evidence type="ECO:0000256" key="10">
    <source>
        <dbReference type="ARBA" id="ARBA00030857"/>
    </source>
</evidence>
<dbReference type="InterPro" id="IPR015422">
    <property type="entry name" value="PyrdxlP-dep_Trfase_small"/>
</dbReference>
<dbReference type="InterPro" id="IPR004631">
    <property type="entry name" value="4NH2But_aminotransferase_euk"/>
</dbReference>
<dbReference type="AlphaFoldDB" id="A0A813MW32"/>
<dbReference type="Gene3D" id="3.40.640.10">
    <property type="entry name" value="Type I PLP-dependent aspartate aminotransferase-like (Major domain)"/>
    <property type="match status" value="1"/>
</dbReference>
<dbReference type="PROSITE" id="PS00600">
    <property type="entry name" value="AA_TRANSFER_CLASS_3"/>
    <property type="match status" value="1"/>
</dbReference>
<comment type="caution">
    <text evidence="13">The sequence shown here is derived from an EMBL/GenBank/DDBJ whole genome shotgun (WGS) entry which is preliminary data.</text>
</comment>
<gene>
    <name evidence="13" type="ORF">EDS130_LOCUS742</name>
</gene>
<dbReference type="CDD" id="cd00610">
    <property type="entry name" value="OAT_like"/>
    <property type="match status" value="1"/>
</dbReference>
<evidence type="ECO:0000313" key="14">
    <source>
        <dbReference type="Proteomes" id="UP000663852"/>
    </source>
</evidence>
<dbReference type="PIRSF" id="PIRSF000521">
    <property type="entry name" value="Transaminase_4ab_Lys_Orn"/>
    <property type="match status" value="1"/>
</dbReference>
<dbReference type="GO" id="GO:0047298">
    <property type="term" value="F:(S)-3-amino-2-methylpropionate transaminase activity"/>
    <property type="evidence" value="ECO:0007669"/>
    <property type="project" value="UniProtKB-EC"/>
</dbReference>
<dbReference type="InterPro" id="IPR049704">
    <property type="entry name" value="Aminotrans_3_PPA_site"/>
</dbReference>
<dbReference type="Gene3D" id="3.90.1150.10">
    <property type="entry name" value="Aspartate Aminotransferase, domain 1"/>
    <property type="match status" value="1"/>
</dbReference>
<dbReference type="Proteomes" id="UP000663852">
    <property type="component" value="Unassembled WGS sequence"/>
</dbReference>
<dbReference type="EMBL" id="CAJNOJ010000002">
    <property type="protein sequence ID" value="CAF0726480.1"/>
    <property type="molecule type" value="Genomic_DNA"/>
</dbReference>
<sequence>MGVCVTAWISFVDIADMKATRLFALRNLFHARTPCRANSVLSQEPSGPTMKTTIPGPRSQQFTHELEKTQNALSTIFVLDVDKSVGNYAVDIDGNVMLDVYGQIASLPLGYNHPAIQKVFQDPKNLSQLVNRPALGVHPTPQFIKQIDQTLLPIAPKGLEYVQPMMCGSCSNENALKAICIWYATKQRGGKPFTDEELTSSMINKAPGCPQVSIMSFEGAFHGRTFGALSCTHSKPIHKLDIPSFDWPIAPFPRYKYPLQEHERENKKEDGRCLARIEELFHEYKSKNSPVAGVIVEPIQSEGGDYHGSPAFFQRLQKITKANGAGLLIDEVQTGLGATGKFWAYEHFNLPEPPDVVAFSKKFQTGGYFAKADFQPKQPYRIFNTWMGEPAKLLVVDATLKTVKAENLVENTRKTGDILLKGLEDISRKHSKLIQNVRGRGTFCAFDMPDASTRDKFIGQMRNAGIQMGTCGDVTVRFRPALIFADRHAHIVLDKMNEVAKKF</sequence>
<dbReference type="GO" id="GO:0005739">
    <property type="term" value="C:mitochondrion"/>
    <property type="evidence" value="ECO:0007669"/>
    <property type="project" value="TreeGrafter"/>
</dbReference>
<dbReference type="GO" id="GO:0009450">
    <property type="term" value="P:gamma-aminobutyric acid catabolic process"/>
    <property type="evidence" value="ECO:0007669"/>
    <property type="project" value="TreeGrafter"/>
</dbReference>
<dbReference type="InterPro" id="IPR015421">
    <property type="entry name" value="PyrdxlP-dep_Trfase_major"/>
</dbReference>
<dbReference type="InterPro" id="IPR015424">
    <property type="entry name" value="PyrdxlP-dep_Trfase"/>
</dbReference>
<organism evidence="13 14">
    <name type="scientific">Adineta ricciae</name>
    <name type="common">Rotifer</name>
    <dbReference type="NCBI Taxonomy" id="249248"/>
    <lineage>
        <taxon>Eukaryota</taxon>
        <taxon>Metazoa</taxon>
        <taxon>Spiralia</taxon>
        <taxon>Gnathifera</taxon>
        <taxon>Rotifera</taxon>
        <taxon>Eurotatoria</taxon>
        <taxon>Bdelloidea</taxon>
        <taxon>Adinetida</taxon>
        <taxon>Adinetidae</taxon>
        <taxon>Adineta</taxon>
    </lineage>
</organism>
<dbReference type="InterPro" id="IPR005814">
    <property type="entry name" value="Aminotrans_3"/>
</dbReference>
<dbReference type="GO" id="GO:0034386">
    <property type="term" value="F:4-aminobutyrate:2-oxoglutarate transaminase activity"/>
    <property type="evidence" value="ECO:0007669"/>
    <property type="project" value="UniProtKB-EC"/>
</dbReference>
<dbReference type="NCBIfam" id="TIGR00699">
    <property type="entry name" value="GABAtrns_euk"/>
    <property type="match status" value="1"/>
</dbReference>
<accession>A0A813MW32</accession>
<evidence type="ECO:0000256" key="7">
    <source>
        <dbReference type="ARBA" id="ARBA00022898"/>
    </source>
</evidence>
<evidence type="ECO:0000256" key="4">
    <source>
        <dbReference type="ARBA" id="ARBA00012912"/>
    </source>
</evidence>
<evidence type="ECO:0000256" key="5">
    <source>
        <dbReference type="ARBA" id="ARBA00022576"/>
    </source>
</evidence>
<comment type="similarity">
    <text evidence="2 12">Belongs to the class-III pyridoxal-phosphate-dependent aminotransferase family.</text>
</comment>
<reference evidence="13" key="1">
    <citation type="submission" date="2021-02" db="EMBL/GenBank/DDBJ databases">
        <authorList>
            <person name="Nowell W R."/>
        </authorList>
    </citation>
    <scope>NUCLEOTIDE SEQUENCE</scope>
</reference>
<dbReference type="PANTHER" id="PTHR43206:SF1">
    <property type="entry name" value="4-AMINOBUTYRATE AMINOTRANSFERASE, MITOCHONDRIAL"/>
    <property type="match status" value="1"/>
</dbReference>
<dbReference type="OrthoDB" id="5419315at2759"/>
<evidence type="ECO:0000256" key="8">
    <source>
        <dbReference type="ARBA" id="ARBA00029760"/>
    </source>
</evidence>
<evidence type="ECO:0000256" key="2">
    <source>
        <dbReference type="ARBA" id="ARBA00008954"/>
    </source>
</evidence>
<keyword evidence="6" id="KW-0808">Transferase</keyword>
<name>A0A813MW32_ADIRI</name>
<evidence type="ECO:0000256" key="1">
    <source>
        <dbReference type="ARBA" id="ARBA00001933"/>
    </source>
</evidence>
<evidence type="ECO:0000256" key="9">
    <source>
        <dbReference type="ARBA" id="ARBA00030204"/>
    </source>
</evidence>